<dbReference type="InterPro" id="IPR027417">
    <property type="entry name" value="P-loop_NTPase"/>
</dbReference>
<dbReference type="SUPFAM" id="SSF52540">
    <property type="entry name" value="P-loop containing nucleoside triphosphate hydrolases"/>
    <property type="match status" value="1"/>
</dbReference>
<dbReference type="PANTHER" id="PTHR30121:SF6">
    <property type="entry name" value="SLR6007 PROTEIN"/>
    <property type="match status" value="1"/>
</dbReference>
<name>A0ABV6L5G5_9SPHI</name>
<dbReference type="InterPro" id="IPR002789">
    <property type="entry name" value="HerA_central"/>
</dbReference>
<reference evidence="2 3" key="1">
    <citation type="submission" date="2024-09" db="EMBL/GenBank/DDBJ databases">
        <authorList>
            <person name="Sun Q."/>
            <person name="Mori K."/>
        </authorList>
    </citation>
    <scope>NUCLEOTIDE SEQUENCE [LARGE SCALE GENOMIC DNA]</scope>
    <source>
        <strain evidence="2 3">NCAIM B.02415</strain>
    </source>
</reference>
<accession>A0ABV6L5G5</accession>
<dbReference type="RefSeq" id="WP_377022537.1">
    <property type="nucleotide sequence ID" value="NZ_JBHLTS010000021.1"/>
</dbReference>
<evidence type="ECO:0000313" key="2">
    <source>
        <dbReference type="EMBL" id="MFC0514694.1"/>
    </source>
</evidence>
<protein>
    <submittedName>
        <fullName evidence="2">ATP-binding protein</fullName>
    </submittedName>
</protein>
<organism evidence="2 3">
    <name type="scientific">Mucilaginibacter angelicae</name>
    <dbReference type="NCBI Taxonomy" id="869718"/>
    <lineage>
        <taxon>Bacteria</taxon>
        <taxon>Pseudomonadati</taxon>
        <taxon>Bacteroidota</taxon>
        <taxon>Sphingobacteriia</taxon>
        <taxon>Sphingobacteriales</taxon>
        <taxon>Sphingobacteriaceae</taxon>
        <taxon>Mucilaginibacter</taxon>
    </lineage>
</organism>
<dbReference type="Proteomes" id="UP001589828">
    <property type="component" value="Unassembled WGS sequence"/>
</dbReference>
<feature type="domain" description="AAA+ ATPase" evidence="1">
    <location>
        <begin position="210"/>
        <end position="545"/>
    </location>
</feature>
<comment type="caution">
    <text evidence="2">The sequence shown here is derived from an EMBL/GenBank/DDBJ whole genome shotgun (WGS) entry which is preliminary data.</text>
</comment>
<keyword evidence="3" id="KW-1185">Reference proteome</keyword>
<keyword evidence="2" id="KW-0547">Nucleotide-binding</keyword>
<dbReference type="PROSITE" id="PS00675">
    <property type="entry name" value="SIGMA54_INTERACT_1"/>
    <property type="match status" value="1"/>
</dbReference>
<keyword evidence="2" id="KW-0067">ATP-binding</keyword>
<gene>
    <name evidence="2" type="ORF">ACFFGT_10810</name>
</gene>
<evidence type="ECO:0000313" key="3">
    <source>
        <dbReference type="Proteomes" id="UP001589828"/>
    </source>
</evidence>
<dbReference type="GO" id="GO:0005524">
    <property type="term" value="F:ATP binding"/>
    <property type="evidence" value="ECO:0007669"/>
    <property type="project" value="UniProtKB-KW"/>
</dbReference>
<dbReference type="EMBL" id="JBHLTS010000021">
    <property type="protein sequence ID" value="MFC0514694.1"/>
    <property type="molecule type" value="Genomic_DNA"/>
</dbReference>
<dbReference type="PANTHER" id="PTHR30121">
    <property type="entry name" value="UNCHARACTERIZED PROTEIN YJGR-RELATED"/>
    <property type="match status" value="1"/>
</dbReference>
<evidence type="ECO:0000259" key="1">
    <source>
        <dbReference type="SMART" id="SM00382"/>
    </source>
</evidence>
<dbReference type="SMART" id="SM00382">
    <property type="entry name" value="AAA"/>
    <property type="match status" value="1"/>
</dbReference>
<dbReference type="InterPro" id="IPR003593">
    <property type="entry name" value="AAA+_ATPase"/>
</dbReference>
<proteinExistence type="predicted"/>
<dbReference type="Pfam" id="PF01935">
    <property type="entry name" value="DUF87"/>
    <property type="match status" value="1"/>
</dbReference>
<dbReference type="Gene3D" id="3.40.50.300">
    <property type="entry name" value="P-loop containing nucleotide triphosphate hydrolases"/>
    <property type="match status" value="2"/>
</dbReference>
<sequence>MEETKTIDINVEVAKPYHDINTPFSIDENGALAEYIINDPEKMPQIALGASILIRDRKTEGLSSNDYKDFWYAGRIIGLKSVSPFNPERTSMLYQQDSLMDPTIPLDNINGPHTHQPMVIQVALTRELSQRDNQQGEFTESAIQRPPSGYSRLFFPKLERSPNDPSPTLKDILRVKDQGLNLGMIGFGNKPYGWNTGDFIEYMWDIDKLDNKHIFIVGESGSGKTVFLKNLAYEIRKHDPKNKIIMTDVQGDISQLLFWDFVNHIPTSGWQPSISEDDYKAAKGVFGKFRLIVPWTKDSYAETEVNAIVDLARKRSVDVRRISLRFQDLDSPRDAEYLFRTSSDQAVLLIEDLAEGLKSSGEPASLSRLQTGISRLLTRNTTPQITIPTNGVSYYRSTFEAARRALRGLEEYFDMDINGLQADQNPLDDFDFDGTTILYLDHLNQDERLMWEMQLVSWLYRKKKAMQNTYVFFDEAHQIIPANKSGGSSSSAEVFARLRSNFERLAREGRKFRLNLVLSTQNPQDLHPIVPEQCPTRVVMKINPKNAQYAFLDKELAHVANSFSQGQFWIQSPFNGTPDWVRVHSIAPPVPHVSMEVFRAGVTQAQTTIL</sequence>
<dbReference type="InterPro" id="IPR025662">
    <property type="entry name" value="Sigma_54_int_dom_ATP-bd_1"/>
</dbReference>
<dbReference type="InterPro" id="IPR051162">
    <property type="entry name" value="T4SS_component"/>
</dbReference>